<evidence type="ECO:0000259" key="2">
    <source>
        <dbReference type="Pfam" id="PF02120"/>
    </source>
</evidence>
<proteinExistence type="predicted"/>
<dbReference type="InterPro" id="IPR021136">
    <property type="entry name" value="Flagellar_hook_control-like_C"/>
</dbReference>
<name>A0ABT0DKU5_9HYPH</name>
<gene>
    <name evidence="3" type="ORF">MWN33_07595</name>
</gene>
<dbReference type="InterPro" id="IPR038610">
    <property type="entry name" value="FliK-like_C_sf"/>
</dbReference>
<feature type="compositionally biased region" description="Low complexity" evidence="1">
    <location>
        <begin position="250"/>
        <end position="263"/>
    </location>
</feature>
<feature type="compositionally biased region" description="Basic and acidic residues" evidence="1">
    <location>
        <begin position="287"/>
        <end position="305"/>
    </location>
</feature>
<feature type="region of interest" description="Disordered" evidence="1">
    <location>
        <begin position="168"/>
        <end position="206"/>
    </location>
</feature>
<feature type="domain" description="Flagellar hook-length control protein-like C-terminal" evidence="2">
    <location>
        <begin position="370"/>
        <end position="429"/>
    </location>
</feature>
<dbReference type="CDD" id="cd17470">
    <property type="entry name" value="T3SS_Flik_C"/>
    <property type="match status" value="1"/>
</dbReference>
<protein>
    <submittedName>
        <fullName evidence="3">Flagellar hook-length control protein FliK</fullName>
    </submittedName>
</protein>
<keyword evidence="3" id="KW-0969">Cilium</keyword>
<feature type="region of interest" description="Disordered" evidence="1">
    <location>
        <begin position="221"/>
        <end position="318"/>
    </location>
</feature>
<feature type="compositionally biased region" description="Basic and acidic residues" evidence="1">
    <location>
        <begin position="481"/>
        <end position="499"/>
    </location>
</feature>
<sequence>MIPVLINAARPQSDDEPARPDRAADTGEFGSLLAEIDALAGRGGRPEGGRGAHAETDGGRFADPGTATSTLATDTAAPAGPSHAGGRHHTLLGHVRSFLHLDALTDRKPALQQPNAADVDADSRSGSTSARTHTNPADEAAAPADPSLPGPGAAVVLCPAPEALIADLAGVEPSTRPDDPSAAGDLTRPLAADTSSQSPSPRLPGATVLLCETHFAPVMEADRTAGTGIAPPDSPTTRSASDTPDGPAIPLAAPDDMPRAPAAESAENQEAGEPKEVSPSRVNSGRTSREASPDVTMRRPERMRDTVSPARPAAPDAGMAVPTATASAGFTATAASPALQLADAIAEAVRVGGTDATPAAAGTPPLARGPVRVLEIQLHPVELGLVTVRLRTGRNGLEVQIHAAREETARLIESDRARLLDTLAEQGSGPIDLLIARPGTAAGLTGYDAQPRHSDSRADAPSRRDAPAGEDPDPDSRRRRQDHDEPSHPAADADRNDRR</sequence>
<feature type="region of interest" description="Disordered" evidence="1">
    <location>
        <begin position="1"/>
        <end position="89"/>
    </location>
</feature>
<feature type="region of interest" description="Disordered" evidence="1">
    <location>
        <begin position="110"/>
        <end position="155"/>
    </location>
</feature>
<feature type="compositionally biased region" description="Low complexity" evidence="1">
    <location>
        <begin position="66"/>
        <end position="79"/>
    </location>
</feature>
<feature type="region of interest" description="Disordered" evidence="1">
    <location>
        <begin position="444"/>
        <end position="499"/>
    </location>
</feature>
<feature type="compositionally biased region" description="Polar residues" evidence="1">
    <location>
        <begin position="124"/>
        <end position="135"/>
    </location>
</feature>
<feature type="compositionally biased region" description="Basic and acidic residues" evidence="1">
    <location>
        <begin position="44"/>
        <end position="60"/>
    </location>
</feature>
<keyword evidence="4" id="KW-1185">Reference proteome</keyword>
<dbReference type="Proteomes" id="UP001202867">
    <property type="component" value="Unassembled WGS sequence"/>
</dbReference>
<organism evidence="3 4">
    <name type="scientific">Ancylobacter koreensis</name>
    <dbReference type="NCBI Taxonomy" id="266121"/>
    <lineage>
        <taxon>Bacteria</taxon>
        <taxon>Pseudomonadati</taxon>
        <taxon>Pseudomonadota</taxon>
        <taxon>Alphaproteobacteria</taxon>
        <taxon>Hyphomicrobiales</taxon>
        <taxon>Xanthobacteraceae</taxon>
        <taxon>Ancylobacter</taxon>
    </lineage>
</organism>
<evidence type="ECO:0000256" key="1">
    <source>
        <dbReference type="SAM" id="MobiDB-lite"/>
    </source>
</evidence>
<feature type="compositionally biased region" description="Basic and acidic residues" evidence="1">
    <location>
        <begin position="450"/>
        <end position="467"/>
    </location>
</feature>
<reference evidence="4" key="1">
    <citation type="submission" date="2023-07" db="EMBL/GenBank/DDBJ databases">
        <title>Ancylobacter moscoviensis sp. nov., facultatively methylotrophic bacteria from activated sludge and the reclassification of Starkeya novella (Starkey 1934) Kelly et al. 2000 as Ancylobacter novellus comb. nov., Starkeya koreensis Im et al. 2006 as Ancylobacter koreensis comb.nov., Angulomicrobium tetraedrale Vasil'eva et al. 1986 as Ancylobacter tetraedralis comb. nov., Angulomicrobium amanitiforme Fritz et al. 2004 as Ancylobacter amanitiformis comb. nov. and Methylorhabdus multivorans Doronina et al. 1996 as Ancylobacter multivorans comb. nov. and emended description of the genus Ancylobacter.</title>
        <authorList>
            <person name="Doronina N."/>
            <person name="Chemodurova A."/>
            <person name="Grouzdev D."/>
            <person name="Koziaeva V."/>
            <person name="Shi W."/>
            <person name="Wu L."/>
            <person name="Kaparullina E."/>
        </authorList>
    </citation>
    <scope>NUCLEOTIDE SEQUENCE [LARGE SCALE GENOMIC DNA]</scope>
    <source>
        <strain evidence="4">Jip08</strain>
    </source>
</reference>
<dbReference type="RefSeq" id="WP_247199892.1">
    <property type="nucleotide sequence ID" value="NZ_JALKCG010000002.1"/>
</dbReference>
<dbReference type="EMBL" id="JALKCG010000002">
    <property type="protein sequence ID" value="MCK0207895.1"/>
    <property type="molecule type" value="Genomic_DNA"/>
</dbReference>
<accession>A0ABT0DKU5</accession>
<keyword evidence="3" id="KW-0282">Flagellum</keyword>
<evidence type="ECO:0000313" key="3">
    <source>
        <dbReference type="EMBL" id="MCK0207895.1"/>
    </source>
</evidence>
<dbReference type="Pfam" id="PF02120">
    <property type="entry name" value="Flg_hook"/>
    <property type="match status" value="1"/>
</dbReference>
<dbReference type="Gene3D" id="3.30.750.140">
    <property type="match status" value="1"/>
</dbReference>
<feature type="compositionally biased region" description="Basic and acidic residues" evidence="1">
    <location>
        <begin position="12"/>
        <end position="25"/>
    </location>
</feature>
<comment type="caution">
    <text evidence="3">The sequence shown here is derived from an EMBL/GenBank/DDBJ whole genome shotgun (WGS) entry which is preliminary data.</text>
</comment>
<keyword evidence="3" id="KW-0966">Cell projection</keyword>
<evidence type="ECO:0000313" key="4">
    <source>
        <dbReference type="Proteomes" id="UP001202867"/>
    </source>
</evidence>